<reference evidence="2" key="1">
    <citation type="journal article" date="2023" name="Mol. Phylogenet. Evol.">
        <title>Genome-scale phylogeny and comparative genomics of the fungal order Sordariales.</title>
        <authorList>
            <person name="Hensen N."/>
            <person name="Bonometti L."/>
            <person name="Westerberg I."/>
            <person name="Brannstrom I.O."/>
            <person name="Guillou S."/>
            <person name="Cros-Aarteil S."/>
            <person name="Calhoun S."/>
            <person name="Haridas S."/>
            <person name="Kuo A."/>
            <person name="Mondo S."/>
            <person name="Pangilinan J."/>
            <person name="Riley R."/>
            <person name="LaButti K."/>
            <person name="Andreopoulos B."/>
            <person name="Lipzen A."/>
            <person name="Chen C."/>
            <person name="Yan M."/>
            <person name="Daum C."/>
            <person name="Ng V."/>
            <person name="Clum A."/>
            <person name="Steindorff A."/>
            <person name="Ohm R.A."/>
            <person name="Martin F."/>
            <person name="Silar P."/>
            <person name="Natvig D.O."/>
            <person name="Lalanne C."/>
            <person name="Gautier V."/>
            <person name="Ament-Velasquez S.L."/>
            <person name="Kruys A."/>
            <person name="Hutchinson M.I."/>
            <person name="Powell A.J."/>
            <person name="Barry K."/>
            <person name="Miller A.N."/>
            <person name="Grigoriev I.V."/>
            <person name="Debuchy R."/>
            <person name="Gladieux P."/>
            <person name="Hiltunen Thoren M."/>
            <person name="Johannesson H."/>
        </authorList>
    </citation>
    <scope>NUCLEOTIDE SEQUENCE</scope>
    <source>
        <strain evidence="2">FGSC 1904</strain>
    </source>
</reference>
<keyword evidence="1" id="KW-0732">Signal</keyword>
<evidence type="ECO:0000256" key="1">
    <source>
        <dbReference type="SAM" id="SignalP"/>
    </source>
</evidence>
<gene>
    <name evidence="2" type="ORF">B0T20DRAFT_401498</name>
</gene>
<dbReference type="AlphaFoldDB" id="A0AAE0PJT0"/>
<proteinExistence type="predicted"/>
<comment type="caution">
    <text evidence="2">The sequence shown here is derived from an EMBL/GenBank/DDBJ whole genome shotgun (WGS) entry which is preliminary data.</text>
</comment>
<reference evidence="2" key="2">
    <citation type="submission" date="2023-07" db="EMBL/GenBank/DDBJ databases">
        <authorList>
            <consortium name="Lawrence Berkeley National Laboratory"/>
            <person name="Haridas S."/>
            <person name="Hensen N."/>
            <person name="Bonometti L."/>
            <person name="Westerberg I."/>
            <person name="Brannstrom I.O."/>
            <person name="Guillou S."/>
            <person name="Cros-Aarteil S."/>
            <person name="Calhoun S."/>
            <person name="Kuo A."/>
            <person name="Mondo S."/>
            <person name="Pangilinan J."/>
            <person name="Riley R."/>
            <person name="LaButti K."/>
            <person name="Andreopoulos B."/>
            <person name="Lipzen A."/>
            <person name="Chen C."/>
            <person name="Yanf M."/>
            <person name="Daum C."/>
            <person name="Ng V."/>
            <person name="Clum A."/>
            <person name="Steindorff A."/>
            <person name="Ohm R."/>
            <person name="Martin F."/>
            <person name="Silar P."/>
            <person name="Natvig D."/>
            <person name="Lalanne C."/>
            <person name="Gautier V."/>
            <person name="Ament-velasquez S.L."/>
            <person name="Kruys A."/>
            <person name="Hutchinson M.I."/>
            <person name="Powell A.J."/>
            <person name="Barry K."/>
            <person name="Miller A.N."/>
            <person name="Grigoriev I.V."/>
            <person name="Debuchy R."/>
            <person name="Gladieux P."/>
            <person name="Thoren M.H."/>
            <person name="Johannesson H."/>
        </authorList>
    </citation>
    <scope>NUCLEOTIDE SEQUENCE</scope>
    <source>
        <strain evidence="2">FGSC 1904</strain>
    </source>
</reference>
<evidence type="ECO:0000313" key="2">
    <source>
        <dbReference type="EMBL" id="KAK3401323.1"/>
    </source>
</evidence>
<organism evidence="2 3">
    <name type="scientific">Sordaria brevicollis</name>
    <dbReference type="NCBI Taxonomy" id="83679"/>
    <lineage>
        <taxon>Eukaryota</taxon>
        <taxon>Fungi</taxon>
        <taxon>Dikarya</taxon>
        <taxon>Ascomycota</taxon>
        <taxon>Pezizomycotina</taxon>
        <taxon>Sordariomycetes</taxon>
        <taxon>Sordariomycetidae</taxon>
        <taxon>Sordariales</taxon>
        <taxon>Sordariaceae</taxon>
        <taxon>Sordaria</taxon>
    </lineage>
</organism>
<dbReference type="Proteomes" id="UP001281003">
    <property type="component" value="Unassembled WGS sequence"/>
</dbReference>
<dbReference type="EMBL" id="JAUTDP010000002">
    <property type="protein sequence ID" value="KAK3401323.1"/>
    <property type="molecule type" value="Genomic_DNA"/>
</dbReference>
<protein>
    <submittedName>
        <fullName evidence="2">Uncharacterized protein</fullName>
    </submittedName>
</protein>
<name>A0AAE0PJT0_SORBR</name>
<keyword evidence="3" id="KW-1185">Reference proteome</keyword>
<feature type="chain" id="PRO_5042252147" evidence="1">
    <location>
        <begin position="28"/>
        <end position="176"/>
    </location>
</feature>
<feature type="signal peptide" evidence="1">
    <location>
        <begin position="1"/>
        <end position="27"/>
    </location>
</feature>
<evidence type="ECO:0000313" key="3">
    <source>
        <dbReference type="Proteomes" id="UP001281003"/>
    </source>
</evidence>
<sequence length="176" mass="19143">MTSTCKSFIHPSLCGILMMVMMLGEMAQNHTTTHDFSCPRKITAQQSTLFCSPTHTFHRSIIRSPAGLAIIIPRRRVSEIETNALQRPATPSSASSLALSVALFLTTAVIHGKKPDPPPNGFPNSALFSLFPFRSSDQGGRAVAGSQPLPRISDECHGLRCLKLGIKIRAKSAYQR</sequence>
<accession>A0AAE0PJT0</accession>